<keyword evidence="3 7" id="KW-1133">Transmembrane helix</keyword>
<evidence type="ECO:0000256" key="3">
    <source>
        <dbReference type="ARBA" id="ARBA00022989"/>
    </source>
</evidence>
<accession>A0A5N5WYB3</accession>
<evidence type="ECO:0000259" key="8">
    <source>
        <dbReference type="Pfam" id="PF20684"/>
    </source>
</evidence>
<dbReference type="Proteomes" id="UP000326565">
    <property type="component" value="Unassembled WGS sequence"/>
</dbReference>
<name>A0A5N5WYB3_9EURO</name>
<gene>
    <name evidence="9" type="ORF">BDV29DRAFT_157433</name>
</gene>
<comment type="subcellular location">
    <subcellularLocation>
        <location evidence="1">Membrane</location>
        <topology evidence="1">Multi-pass membrane protein</topology>
    </subcellularLocation>
</comment>
<dbReference type="InterPro" id="IPR049326">
    <property type="entry name" value="Rhodopsin_dom_fungi"/>
</dbReference>
<dbReference type="AlphaFoldDB" id="A0A5N5WYB3"/>
<reference evidence="9 10" key="1">
    <citation type="submission" date="2019-04" db="EMBL/GenBank/DDBJ databases">
        <title>Friends and foes A comparative genomics study of 23 Aspergillus species from section Flavi.</title>
        <authorList>
            <consortium name="DOE Joint Genome Institute"/>
            <person name="Kjaerbolling I."/>
            <person name="Vesth T."/>
            <person name="Frisvad J.C."/>
            <person name="Nybo J.L."/>
            <person name="Theobald S."/>
            <person name="Kildgaard S."/>
            <person name="Isbrandt T."/>
            <person name="Kuo A."/>
            <person name="Sato A."/>
            <person name="Lyhne E.K."/>
            <person name="Kogle M.E."/>
            <person name="Wiebenga A."/>
            <person name="Kun R.S."/>
            <person name="Lubbers R.J."/>
            <person name="Makela M.R."/>
            <person name="Barry K."/>
            <person name="Chovatia M."/>
            <person name="Clum A."/>
            <person name="Daum C."/>
            <person name="Haridas S."/>
            <person name="He G."/>
            <person name="LaButti K."/>
            <person name="Lipzen A."/>
            <person name="Mondo S."/>
            <person name="Riley R."/>
            <person name="Salamov A."/>
            <person name="Simmons B.A."/>
            <person name="Magnuson J.K."/>
            <person name="Henrissat B."/>
            <person name="Mortensen U.H."/>
            <person name="Larsen T.O."/>
            <person name="Devries R.P."/>
            <person name="Grigoriev I.V."/>
            <person name="Machida M."/>
            <person name="Baker S.E."/>
            <person name="Andersen M.R."/>
        </authorList>
    </citation>
    <scope>NUCLEOTIDE SEQUENCE [LARGE SCALE GENOMIC DNA]</scope>
    <source>
        <strain evidence="9 10">CBS 151.66</strain>
    </source>
</reference>
<dbReference type="Pfam" id="PF20684">
    <property type="entry name" value="Fung_rhodopsin"/>
    <property type="match status" value="1"/>
</dbReference>
<dbReference type="PANTHER" id="PTHR33048">
    <property type="entry name" value="PTH11-LIKE INTEGRAL MEMBRANE PROTEIN (AFU_ORTHOLOGUE AFUA_5G11245)"/>
    <property type="match status" value="1"/>
</dbReference>
<organism evidence="9 10">
    <name type="scientific">Aspergillus leporis</name>
    <dbReference type="NCBI Taxonomy" id="41062"/>
    <lineage>
        <taxon>Eukaryota</taxon>
        <taxon>Fungi</taxon>
        <taxon>Dikarya</taxon>
        <taxon>Ascomycota</taxon>
        <taxon>Pezizomycotina</taxon>
        <taxon>Eurotiomycetes</taxon>
        <taxon>Eurotiomycetidae</taxon>
        <taxon>Eurotiales</taxon>
        <taxon>Aspergillaceae</taxon>
        <taxon>Aspergillus</taxon>
        <taxon>Aspergillus subgen. Circumdati</taxon>
    </lineage>
</organism>
<feature type="compositionally biased region" description="Polar residues" evidence="6">
    <location>
        <begin position="117"/>
        <end position="127"/>
    </location>
</feature>
<evidence type="ECO:0000313" key="9">
    <source>
        <dbReference type="EMBL" id="KAB8073556.1"/>
    </source>
</evidence>
<evidence type="ECO:0000256" key="6">
    <source>
        <dbReference type="SAM" id="MobiDB-lite"/>
    </source>
</evidence>
<evidence type="ECO:0000256" key="1">
    <source>
        <dbReference type="ARBA" id="ARBA00004141"/>
    </source>
</evidence>
<evidence type="ECO:0000313" key="10">
    <source>
        <dbReference type="Proteomes" id="UP000326565"/>
    </source>
</evidence>
<feature type="region of interest" description="Disordered" evidence="6">
    <location>
        <begin position="91"/>
        <end position="127"/>
    </location>
</feature>
<dbReference type="EMBL" id="ML732224">
    <property type="protein sequence ID" value="KAB8073556.1"/>
    <property type="molecule type" value="Genomic_DNA"/>
</dbReference>
<feature type="transmembrane region" description="Helical" evidence="7">
    <location>
        <begin position="28"/>
        <end position="49"/>
    </location>
</feature>
<dbReference type="InterPro" id="IPR052337">
    <property type="entry name" value="SAT4-like"/>
</dbReference>
<keyword evidence="4 7" id="KW-0472">Membrane</keyword>
<comment type="similarity">
    <text evidence="5">Belongs to the SAT4 family.</text>
</comment>
<evidence type="ECO:0000256" key="4">
    <source>
        <dbReference type="ARBA" id="ARBA00023136"/>
    </source>
</evidence>
<dbReference type="PANTHER" id="PTHR33048:SF152">
    <property type="entry name" value="INTEGRAL MEMBRANE PROTEIN"/>
    <property type="match status" value="1"/>
</dbReference>
<evidence type="ECO:0000256" key="2">
    <source>
        <dbReference type="ARBA" id="ARBA00022692"/>
    </source>
</evidence>
<keyword evidence="2 7" id="KW-0812">Transmembrane</keyword>
<sequence>MVSSNLVLLLIPIPVLLKLQIPSPRKPILLFLFSSAIFVIICTILRTYYSLKILSTLSIALGCADRDCFVVVIVASLPGIRPLFRNTRSIGSSNQARTTNKQSSGHLGSFPPKLRGNNKTYISPSSNHTDRFELLDWQERSLSQRRPPPADSEECILNHKQSLPDQRHPHGIKVTHELILEHDQIDSFVRH</sequence>
<keyword evidence="10" id="KW-1185">Reference proteome</keyword>
<dbReference type="GO" id="GO:0016020">
    <property type="term" value="C:membrane"/>
    <property type="evidence" value="ECO:0007669"/>
    <property type="project" value="UniProtKB-SubCell"/>
</dbReference>
<feature type="compositionally biased region" description="Polar residues" evidence="6">
    <location>
        <begin position="91"/>
        <end position="106"/>
    </location>
</feature>
<feature type="domain" description="Rhodopsin" evidence="8">
    <location>
        <begin position="4"/>
        <end position="85"/>
    </location>
</feature>
<evidence type="ECO:0000256" key="7">
    <source>
        <dbReference type="SAM" id="Phobius"/>
    </source>
</evidence>
<dbReference type="OrthoDB" id="4329349at2759"/>
<evidence type="ECO:0000256" key="5">
    <source>
        <dbReference type="ARBA" id="ARBA00038359"/>
    </source>
</evidence>
<protein>
    <recommendedName>
        <fullName evidence="8">Rhodopsin domain-containing protein</fullName>
    </recommendedName>
</protein>
<proteinExistence type="inferred from homology"/>